<geneLocation type="mitochondrion" evidence="2"/>
<name>A0A172DYR5_9HEMI</name>
<reference evidence="2" key="2">
    <citation type="journal article" date="2016" name="Sci. Rep.">
        <title>Rearrangement of mitochondrial tRNA genes in flat bugs (Hemiptera: Aradidae).</title>
        <authorList>
            <person name="Song F."/>
            <person name="Li H."/>
            <person name="Shao R."/>
            <person name="Shi A."/>
            <person name="Bai X."/>
            <person name="Zheng X."/>
            <person name="Heiss E."/>
            <person name="Cai W."/>
        </authorList>
    </citation>
    <scope>NUCLEOTIDE SEQUENCE</scope>
</reference>
<keyword evidence="1" id="KW-0812">Transmembrane</keyword>
<keyword evidence="2" id="KW-0496">Mitochondrion</keyword>
<keyword evidence="1" id="KW-1133">Transmembrane helix</keyword>
<organism evidence="2">
    <name type="scientific">Aneurus similis</name>
    <dbReference type="NCBI Taxonomy" id="1176472"/>
    <lineage>
        <taxon>Eukaryota</taxon>
        <taxon>Metazoa</taxon>
        <taxon>Ecdysozoa</taxon>
        <taxon>Arthropoda</taxon>
        <taxon>Hexapoda</taxon>
        <taxon>Insecta</taxon>
        <taxon>Pterygota</taxon>
        <taxon>Neoptera</taxon>
        <taxon>Paraneoptera</taxon>
        <taxon>Hemiptera</taxon>
        <taxon>Heteroptera</taxon>
        <taxon>Panheteroptera</taxon>
        <taxon>Pentatomomorpha</taxon>
        <taxon>Aradoidea</taxon>
        <taxon>Aradidae</taxon>
        <taxon>Aneurinae</taxon>
        <taxon>Aneurus</taxon>
    </lineage>
</organism>
<feature type="transmembrane region" description="Helical" evidence="1">
    <location>
        <begin position="122"/>
        <end position="143"/>
    </location>
</feature>
<protein>
    <submittedName>
        <fullName evidence="2">NADH dehydrogenase subunit 6</fullName>
    </submittedName>
</protein>
<evidence type="ECO:0000256" key="1">
    <source>
        <dbReference type="SAM" id="Phobius"/>
    </source>
</evidence>
<sequence>MWLVYTASFIITPWLNHPLSMGLTLLVTAITTGMITGTMIKSFMYSYMLVITMVSGLLILFIYMSSIMPNKKFHSSVSQTILSISLTITITMLLNNEINSNEHLVMQEPLSMMSLFMKKNSMTIIMITILLMVMLIIASIININEGALRKSQ</sequence>
<dbReference type="EMBL" id="JQ780816">
    <property type="protein sequence ID" value="AFI54677.1"/>
    <property type="molecule type" value="Genomic_DNA"/>
</dbReference>
<gene>
    <name evidence="2" type="primary">ND6</name>
</gene>
<feature type="transmembrane region" description="Helical" evidence="1">
    <location>
        <begin position="20"/>
        <end position="40"/>
    </location>
</feature>
<reference evidence="2" key="1">
    <citation type="submission" date="2012-03" db="EMBL/GenBank/DDBJ databases">
        <authorList>
            <person name="Mohankumar C."/>
            <person name="Salini B."/>
            <person name="Harish M."/>
            <person name="Sooraj B."/>
        </authorList>
    </citation>
    <scope>NUCLEOTIDE SEQUENCE</scope>
</reference>
<proteinExistence type="predicted"/>
<keyword evidence="1" id="KW-0472">Membrane</keyword>
<accession>A0A172DYR5</accession>
<dbReference type="GeneID" id="27985309"/>
<dbReference type="AlphaFoldDB" id="A0A172DYR5"/>
<evidence type="ECO:0000313" key="2">
    <source>
        <dbReference type="EMBL" id="AFI54677.1"/>
    </source>
</evidence>
<dbReference type="CTD" id="4541"/>
<dbReference type="RefSeq" id="YP_009258812.1">
    <property type="nucleotide sequence ID" value="NC_030360.1"/>
</dbReference>
<feature type="transmembrane region" description="Helical" evidence="1">
    <location>
        <begin position="47"/>
        <end position="64"/>
    </location>
</feature>